<dbReference type="RefSeq" id="WP_281807512.1">
    <property type="nucleotide sequence ID" value="NZ_BSDO01000002.1"/>
</dbReference>
<evidence type="ECO:0000256" key="6">
    <source>
        <dbReference type="ARBA" id="ARBA00037924"/>
    </source>
</evidence>
<evidence type="ECO:0000256" key="2">
    <source>
        <dbReference type="ARBA" id="ARBA00010982"/>
    </source>
</evidence>
<accession>A0A9W6CMV4</accession>
<dbReference type="EMBL" id="BSDO01000002">
    <property type="protein sequence ID" value="GLI22550.1"/>
    <property type="molecule type" value="Genomic_DNA"/>
</dbReference>
<evidence type="ECO:0000259" key="10">
    <source>
        <dbReference type="Pfam" id="PF00108"/>
    </source>
</evidence>
<sequence length="389" mass="41243">MRFYEVGDREPVIIDAVRTPVGRRDGALREWHAAALLGYVFTRLMERSRLDPGLVDDVIAGCATQVGMQAGNVARTALLMAGMPVTVPGTTVQRACGSSQQAVHFADTLIRSGVCDVVVAGGVEIMSATRGGNDDTRYGARYPKDLVERFSMPSMGEAAERIAERWHLDRNYLDELSVESHRRAAAAQEAGRFDADMIPVEGADGVMLTRDEGVRPGSSVEKLATLKPSFRLDGRVTAGNASQVSDGAAALLLMSAGKARALGLTPRARLHAQLVVGVDPEIMLTGPIPATRGILSRAGLALGDIDLFEINEAFASVLGAWIDEIQPDLSRVNVNGGAIAMGHPLGSSGARLMTLLIGELERRGGRFGLQSMCCGGGIGTATIIERIEP</sequence>
<name>A0A9W6CMV4_XANFL</name>
<keyword evidence="15" id="KW-1185">Reference proteome</keyword>
<comment type="pathway">
    <text evidence="1">Biopolymer metabolism; poly-(R)-3-hydroxybutanoate biosynthesis.</text>
</comment>
<proteinExistence type="inferred from homology"/>
<evidence type="ECO:0000256" key="4">
    <source>
        <dbReference type="ARBA" id="ARBA00022752"/>
    </source>
</evidence>
<evidence type="ECO:0000313" key="14">
    <source>
        <dbReference type="Proteomes" id="UP001144397"/>
    </source>
</evidence>
<feature type="active site" description="Proton acceptor" evidence="8">
    <location>
        <position position="343"/>
    </location>
</feature>
<dbReference type="InterPro" id="IPR020616">
    <property type="entry name" value="Thiolase_N"/>
</dbReference>
<dbReference type="NCBIfam" id="TIGR01930">
    <property type="entry name" value="AcCoA-C-Actrans"/>
    <property type="match status" value="1"/>
</dbReference>
<evidence type="ECO:0000256" key="8">
    <source>
        <dbReference type="PIRSR" id="PIRSR000429-1"/>
    </source>
</evidence>
<gene>
    <name evidence="12" type="primary">fadA</name>
    <name evidence="13" type="ORF">GGQ86_000106</name>
    <name evidence="12" type="ORF">XFLAVUS301_22240</name>
</gene>
<evidence type="ECO:0000313" key="12">
    <source>
        <dbReference type="EMBL" id="GLI22550.1"/>
    </source>
</evidence>
<dbReference type="GO" id="GO:0044281">
    <property type="term" value="P:small molecule metabolic process"/>
    <property type="evidence" value="ECO:0007669"/>
    <property type="project" value="UniProtKB-ARBA"/>
</dbReference>
<dbReference type="PANTHER" id="PTHR43365">
    <property type="entry name" value="BLR7806 PROTEIN"/>
    <property type="match status" value="1"/>
</dbReference>
<evidence type="ECO:0000256" key="3">
    <source>
        <dbReference type="ARBA" id="ARBA00022679"/>
    </source>
</evidence>
<dbReference type="EMBL" id="JAVDPY010000001">
    <property type="protein sequence ID" value="MDR6331659.1"/>
    <property type="molecule type" value="Genomic_DNA"/>
</dbReference>
<dbReference type="InterPro" id="IPR016039">
    <property type="entry name" value="Thiolase-like"/>
</dbReference>
<evidence type="ECO:0000256" key="1">
    <source>
        <dbReference type="ARBA" id="ARBA00004683"/>
    </source>
</evidence>
<protein>
    <recommendedName>
        <fullName evidence="7">Beta-ketothiolase</fullName>
    </recommendedName>
</protein>
<feature type="domain" description="Thiolase C-terminal" evidence="11">
    <location>
        <begin position="265"/>
        <end position="386"/>
    </location>
</feature>
<feature type="domain" description="Thiolase N-terminal" evidence="10">
    <location>
        <begin position="12"/>
        <end position="256"/>
    </location>
</feature>
<feature type="active site" description="Acyl-thioester intermediate" evidence="8">
    <location>
        <position position="96"/>
    </location>
</feature>
<dbReference type="CDD" id="cd00751">
    <property type="entry name" value="thiolase"/>
    <property type="match status" value="1"/>
</dbReference>
<evidence type="ECO:0000256" key="5">
    <source>
        <dbReference type="ARBA" id="ARBA00023315"/>
    </source>
</evidence>
<dbReference type="InterPro" id="IPR020617">
    <property type="entry name" value="Thiolase_C"/>
</dbReference>
<comment type="pathway">
    <text evidence="6">Metabolic intermediate biosynthesis; (R)-mevalonate biosynthesis; (R)-mevalonate from acetyl-CoA: step 1/3.</text>
</comment>
<keyword evidence="4" id="KW-0583">PHB biosynthesis</keyword>
<evidence type="ECO:0000313" key="13">
    <source>
        <dbReference type="EMBL" id="MDR6331659.1"/>
    </source>
</evidence>
<dbReference type="InterPro" id="IPR020613">
    <property type="entry name" value="Thiolase_CS"/>
</dbReference>
<dbReference type="Gene3D" id="3.40.47.10">
    <property type="match status" value="2"/>
</dbReference>
<keyword evidence="5 9" id="KW-0012">Acyltransferase</keyword>
<dbReference type="SUPFAM" id="SSF53901">
    <property type="entry name" value="Thiolase-like"/>
    <property type="match status" value="2"/>
</dbReference>
<reference evidence="12" key="1">
    <citation type="submission" date="2022-12" db="EMBL/GenBank/DDBJ databases">
        <title>Reference genome sequencing for broad-spectrum identification of bacterial and archaeal isolates by mass spectrometry.</title>
        <authorList>
            <person name="Sekiguchi Y."/>
            <person name="Tourlousse D.M."/>
        </authorList>
    </citation>
    <scope>NUCLEOTIDE SEQUENCE</scope>
    <source>
        <strain evidence="12">301</strain>
    </source>
</reference>
<comment type="similarity">
    <text evidence="2 9">Belongs to the thiolase-like superfamily. Thiolase family.</text>
</comment>
<dbReference type="Proteomes" id="UP001245370">
    <property type="component" value="Unassembled WGS sequence"/>
</dbReference>
<dbReference type="PROSITE" id="PS00737">
    <property type="entry name" value="THIOLASE_2"/>
    <property type="match status" value="1"/>
</dbReference>
<dbReference type="FunFam" id="3.40.47.10:FF:000010">
    <property type="entry name" value="Acetyl-CoA acetyltransferase (Thiolase)"/>
    <property type="match status" value="1"/>
</dbReference>
<evidence type="ECO:0000313" key="15">
    <source>
        <dbReference type="Proteomes" id="UP001245370"/>
    </source>
</evidence>
<dbReference type="PIRSF" id="PIRSF000429">
    <property type="entry name" value="Ac-CoA_Ac_transf"/>
    <property type="match status" value="1"/>
</dbReference>
<organism evidence="12 14">
    <name type="scientific">Xanthobacter flavus</name>
    <dbReference type="NCBI Taxonomy" id="281"/>
    <lineage>
        <taxon>Bacteria</taxon>
        <taxon>Pseudomonadati</taxon>
        <taxon>Pseudomonadota</taxon>
        <taxon>Alphaproteobacteria</taxon>
        <taxon>Hyphomicrobiales</taxon>
        <taxon>Xanthobacteraceae</taxon>
        <taxon>Xanthobacter</taxon>
    </lineage>
</organism>
<dbReference type="Proteomes" id="UP001144397">
    <property type="component" value="Unassembled WGS sequence"/>
</dbReference>
<dbReference type="GeneID" id="95763014"/>
<dbReference type="Pfam" id="PF02803">
    <property type="entry name" value="Thiolase_C"/>
    <property type="match status" value="1"/>
</dbReference>
<keyword evidence="3 9" id="KW-0808">Transferase</keyword>
<evidence type="ECO:0000256" key="9">
    <source>
        <dbReference type="RuleBase" id="RU003557"/>
    </source>
</evidence>
<dbReference type="PANTHER" id="PTHR43365:SF1">
    <property type="entry name" value="ACETYL-COA C-ACYLTRANSFERASE"/>
    <property type="match status" value="1"/>
</dbReference>
<reference evidence="13 15" key="2">
    <citation type="submission" date="2023-07" db="EMBL/GenBank/DDBJ databases">
        <title>Genomic Encyclopedia of Type Strains, Phase IV (KMG-IV): sequencing the most valuable type-strain genomes for metagenomic binning, comparative biology and taxonomic classification.</title>
        <authorList>
            <person name="Goeker M."/>
        </authorList>
    </citation>
    <scope>NUCLEOTIDE SEQUENCE [LARGE SCALE GENOMIC DNA]</scope>
    <source>
        <strain evidence="13 15">DSM 338</strain>
    </source>
</reference>
<comment type="caution">
    <text evidence="12">The sequence shown here is derived from an EMBL/GenBank/DDBJ whole genome shotgun (WGS) entry which is preliminary data.</text>
</comment>
<dbReference type="AlphaFoldDB" id="A0A9W6CMV4"/>
<evidence type="ECO:0000256" key="7">
    <source>
        <dbReference type="ARBA" id="ARBA00080155"/>
    </source>
</evidence>
<evidence type="ECO:0000259" key="11">
    <source>
        <dbReference type="Pfam" id="PF02803"/>
    </source>
</evidence>
<dbReference type="GO" id="GO:0003988">
    <property type="term" value="F:acetyl-CoA C-acyltransferase activity"/>
    <property type="evidence" value="ECO:0007669"/>
    <property type="project" value="UniProtKB-ARBA"/>
</dbReference>
<dbReference type="GO" id="GO:0042619">
    <property type="term" value="P:poly-hydroxybutyrate biosynthetic process"/>
    <property type="evidence" value="ECO:0007669"/>
    <property type="project" value="UniProtKB-KW"/>
</dbReference>
<feature type="active site" description="Proton acceptor" evidence="8">
    <location>
        <position position="373"/>
    </location>
</feature>
<dbReference type="Pfam" id="PF00108">
    <property type="entry name" value="Thiolase_N"/>
    <property type="match status" value="1"/>
</dbReference>
<dbReference type="InterPro" id="IPR002155">
    <property type="entry name" value="Thiolase"/>
</dbReference>